<dbReference type="STRING" id="550540.Fbal_2145"/>
<dbReference type="AlphaFoldDB" id="E1SVL7"/>
<dbReference type="HOGENOM" id="CLU_153204_1_1_6"/>
<dbReference type="Pfam" id="PF11333">
    <property type="entry name" value="DUF3135"/>
    <property type="match status" value="1"/>
</dbReference>
<dbReference type="GeneID" id="67182348"/>
<proteinExistence type="predicted"/>
<dbReference type="KEGG" id="fbl:Fbal_2145"/>
<dbReference type="InterPro" id="IPR021482">
    <property type="entry name" value="DUF3135"/>
</dbReference>
<keyword evidence="2" id="KW-1185">Reference proteome</keyword>
<sequence length="114" mass="12873">MTSLPDFDTLQQLAKDDPQALERLRQTLIDETIATAKPDHQPQLRALQSHVDRTLERASNPYHGLVQVMAMMQDKLYCLALALNQPDAYFDQQATIVPLRPDVEQAEEQGHHGA</sequence>
<dbReference type="OrthoDB" id="5593306at2"/>
<dbReference type="eggNOG" id="ENOG5033EY0">
    <property type="taxonomic scope" value="Bacteria"/>
</dbReference>
<dbReference type="EMBL" id="CP002209">
    <property type="protein sequence ID" value="ADN76348.1"/>
    <property type="molecule type" value="Genomic_DNA"/>
</dbReference>
<evidence type="ECO:0000313" key="2">
    <source>
        <dbReference type="Proteomes" id="UP000006683"/>
    </source>
</evidence>
<evidence type="ECO:0008006" key="3">
    <source>
        <dbReference type="Google" id="ProtNLM"/>
    </source>
</evidence>
<accession>E1SVL7</accession>
<organism evidence="1 2">
    <name type="scientific">Ferrimonas balearica (strain DSM 9799 / CCM 4581 / KCTC 23876 / PAT)</name>
    <dbReference type="NCBI Taxonomy" id="550540"/>
    <lineage>
        <taxon>Bacteria</taxon>
        <taxon>Pseudomonadati</taxon>
        <taxon>Pseudomonadota</taxon>
        <taxon>Gammaproteobacteria</taxon>
        <taxon>Alteromonadales</taxon>
        <taxon>Ferrimonadaceae</taxon>
        <taxon>Ferrimonas</taxon>
    </lineage>
</organism>
<reference evidence="1 2" key="1">
    <citation type="journal article" date="2010" name="Stand. Genomic Sci.">
        <title>Complete genome sequence of Ferrimonas balearica type strain (PAT).</title>
        <authorList>
            <person name="Nolan M."/>
            <person name="Sikorski J."/>
            <person name="Davenport K."/>
            <person name="Lucas S."/>
            <person name="Glavina Del Rio T."/>
            <person name="Tice H."/>
            <person name="Cheng J."/>
            <person name="Goodwin L."/>
            <person name="Pitluck S."/>
            <person name="Liolios K."/>
            <person name="Ivanova N."/>
            <person name="Mavromatis K."/>
            <person name="Ovchinnikova G."/>
            <person name="Pati A."/>
            <person name="Chen A."/>
            <person name="Palaniappan K."/>
            <person name="Land M."/>
            <person name="Hauser L."/>
            <person name="Chang Y."/>
            <person name="Jeffries C."/>
            <person name="Tapia R."/>
            <person name="Brettin T."/>
            <person name="Detter J."/>
            <person name="Han C."/>
            <person name="Yasawong M."/>
            <person name="Rohde M."/>
            <person name="Tindall B."/>
            <person name="Goker M."/>
            <person name="Woyke T."/>
            <person name="Bristow J."/>
            <person name="Eisen J."/>
            <person name="Markowitz V."/>
            <person name="Hugenholtz P."/>
            <person name="Kyrpides N."/>
            <person name="Klenk H."/>
            <person name="Lapidus A."/>
        </authorList>
    </citation>
    <scope>NUCLEOTIDE SEQUENCE [LARGE SCALE GENOMIC DNA]</scope>
    <source>
        <strain evidence="2">DSM 9799 / CCM 4581 / KCTC 23876 / PAT</strain>
    </source>
</reference>
<evidence type="ECO:0000313" key="1">
    <source>
        <dbReference type="EMBL" id="ADN76348.1"/>
    </source>
</evidence>
<dbReference type="RefSeq" id="WP_013345654.1">
    <property type="nucleotide sequence ID" value="NC_014541.1"/>
</dbReference>
<protein>
    <recommendedName>
        <fullName evidence="3">DUF3135 domain-containing protein</fullName>
    </recommendedName>
</protein>
<gene>
    <name evidence="1" type="ordered locus">Fbal_2145</name>
</gene>
<dbReference type="Proteomes" id="UP000006683">
    <property type="component" value="Chromosome"/>
</dbReference>
<name>E1SVL7_FERBD</name>